<dbReference type="InterPro" id="IPR010226">
    <property type="entry name" value="NADH_quinone_OxRdtase_chainI"/>
</dbReference>
<dbReference type="SUPFAM" id="SSF54862">
    <property type="entry name" value="4Fe-4S ferredoxins"/>
    <property type="match status" value="1"/>
</dbReference>
<dbReference type="EMBL" id="FUYA01000002">
    <property type="protein sequence ID" value="SKA67822.1"/>
    <property type="molecule type" value="Genomic_DNA"/>
</dbReference>
<dbReference type="AlphaFoldDB" id="A0A1T4VS63"/>
<keyword evidence="2" id="KW-0479">Metal-binding</keyword>
<dbReference type="GO" id="GO:0051539">
    <property type="term" value="F:4 iron, 4 sulfur cluster binding"/>
    <property type="evidence" value="ECO:0007669"/>
    <property type="project" value="UniProtKB-KW"/>
</dbReference>
<dbReference type="GO" id="GO:0016020">
    <property type="term" value="C:membrane"/>
    <property type="evidence" value="ECO:0007669"/>
    <property type="project" value="InterPro"/>
</dbReference>
<proteinExistence type="predicted"/>
<dbReference type="PROSITE" id="PS51379">
    <property type="entry name" value="4FE4S_FER_2"/>
    <property type="match status" value="2"/>
</dbReference>
<evidence type="ECO:0000313" key="7">
    <source>
        <dbReference type="EMBL" id="SKA67822.1"/>
    </source>
</evidence>
<reference evidence="7 8" key="1">
    <citation type="submission" date="2017-02" db="EMBL/GenBank/DDBJ databases">
        <authorList>
            <person name="Peterson S.W."/>
        </authorList>
    </citation>
    <scope>NUCLEOTIDE SEQUENCE [LARGE SCALE GENOMIC DNA]</scope>
    <source>
        <strain evidence="7 8">DSM 18034</strain>
    </source>
</reference>
<dbReference type="InterPro" id="IPR017896">
    <property type="entry name" value="4Fe4S_Fe-S-bd"/>
</dbReference>
<dbReference type="Proteomes" id="UP000189733">
    <property type="component" value="Unassembled WGS sequence"/>
</dbReference>
<dbReference type="GO" id="GO:0046872">
    <property type="term" value="F:metal ion binding"/>
    <property type="evidence" value="ECO:0007669"/>
    <property type="project" value="UniProtKB-KW"/>
</dbReference>
<dbReference type="OrthoDB" id="9803192at2"/>
<keyword evidence="4" id="KW-0408">Iron</keyword>
<evidence type="ECO:0000256" key="2">
    <source>
        <dbReference type="ARBA" id="ARBA00022723"/>
    </source>
</evidence>
<dbReference type="Pfam" id="PF12838">
    <property type="entry name" value="Fer4_7"/>
    <property type="match status" value="1"/>
</dbReference>
<keyword evidence="1" id="KW-0004">4Fe-4S</keyword>
<feature type="domain" description="4Fe-4S ferredoxin-type" evidence="6">
    <location>
        <begin position="69"/>
        <end position="98"/>
    </location>
</feature>
<feature type="domain" description="4Fe-4S ferredoxin-type" evidence="6">
    <location>
        <begin position="34"/>
        <end position="63"/>
    </location>
</feature>
<sequence length="180" mass="19880">MLPFLKILAKNIAKGPATEPFPFGETVTPKRLRGRAQLDPARCLACGICSHVCAGGAITLTDTPDGSGMEFRLWHNTCTFCGLCEHYCPAGAIVMTNDWHMAHKQADKYSYCEVQFVEYPLCEECGKHMHPHLQNRLSKGLVGAVKAAQILRTCPECRRRITALQHVKGTAFTTTDRSST</sequence>
<evidence type="ECO:0000256" key="1">
    <source>
        <dbReference type="ARBA" id="ARBA00022485"/>
    </source>
</evidence>
<name>A0A1T4VS63_9BACT</name>
<dbReference type="PANTHER" id="PTHR10849:SF35">
    <property type="entry name" value="FORMATE HYDROGENLYASE SUBUNIT 6-RELATED"/>
    <property type="match status" value="1"/>
</dbReference>
<keyword evidence="5" id="KW-0411">Iron-sulfur</keyword>
<evidence type="ECO:0000256" key="4">
    <source>
        <dbReference type="ARBA" id="ARBA00023004"/>
    </source>
</evidence>
<dbReference type="Gene3D" id="3.30.70.3270">
    <property type="match status" value="1"/>
</dbReference>
<dbReference type="GO" id="GO:0003954">
    <property type="term" value="F:NADH dehydrogenase activity"/>
    <property type="evidence" value="ECO:0007669"/>
    <property type="project" value="TreeGrafter"/>
</dbReference>
<dbReference type="RefSeq" id="WP_078684198.1">
    <property type="nucleotide sequence ID" value="NZ_FUYA01000002.1"/>
</dbReference>
<keyword evidence="8" id="KW-1185">Reference proteome</keyword>
<dbReference type="PROSITE" id="PS00198">
    <property type="entry name" value="4FE4S_FER_1"/>
    <property type="match status" value="1"/>
</dbReference>
<accession>A0A1T4VS63</accession>
<gene>
    <name evidence="7" type="ORF">SAMN02745702_00895</name>
</gene>
<evidence type="ECO:0000256" key="5">
    <source>
        <dbReference type="ARBA" id="ARBA00023014"/>
    </source>
</evidence>
<protein>
    <submittedName>
        <fullName evidence="7">4Fe-4S dicluster domain-containing protein</fullName>
    </submittedName>
</protein>
<evidence type="ECO:0000313" key="8">
    <source>
        <dbReference type="Proteomes" id="UP000189733"/>
    </source>
</evidence>
<keyword evidence="3" id="KW-0677">Repeat</keyword>
<evidence type="ECO:0000259" key="6">
    <source>
        <dbReference type="PROSITE" id="PS51379"/>
    </source>
</evidence>
<dbReference type="STRING" id="1121442.SAMN02745702_00895"/>
<dbReference type="PANTHER" id="PTHR10849">
    <property type="entry name" value="NADH DEHYDROGENASE UBIQUINONE IRON-SULFUR PROTEIN 8, MITOCHONDRIAL"/>
    <property type="match status" value="1"/>
</dbReference>
<evidence type="ECO:0000256" key="3">
    <source>
        <dbReference type="ARBA" id="ARBA00022737"/>
    </source>
</evidence>
<dbReference type="GO" id="GO:0009060">
    <property type="term" value="P:aerobic respiration"/>
    <property type="evidence" value="ECO:0007669"/>
    <property type="project" value="TreeGrafter"/>
</dbReference>
<dbReference type="InterPro" id="IPR017900">
    <property type="entry name" value="4Fe4S_Fe_S_CS"/>
</dbReference>
<organism evidence="7 8">
    <name type="scientific">Desulfobaculum bizertense DSM 18034</name>
    <dbReference type="NCBI Taxonomy" id="1121442"/>
    <lineage>
        <taxon>Bacteria</taxon>
        <taxon>Pseudomonadati</taxon>
        <taxon>Thermodesulfobacteriota</taxon>
        <taxon>Desulfovibrionia</taxon>
        <taxon>Desulfovibrionales</taxon>
        <taxon>Desulfovibrionaceae</taxon>
        <taxon>Desulfobaculum</taxon>
    </lineage>
</organism>